<keyword evidence="2" id="KW-1185">Reference proteome</keyword>
<proteinExistence type="predicted"/>
<dbReference type="EMBL" id="CM001167">
    <property type="protein sequence ID" value="EGJ71819.1"/>
    <property type="molecule type" value="Genomic_DNA"/>
</dbReference>
<dbReference type="AlphaFoldDB" id="F3ZQM4"/>
<dbReference type="Proteomes" id="UP000018439">
    <property type="component" value="Chromosome"/>
</dbReference>
<organism evidence="1 2">
    <name type="scientific">Bacteroides coprosuis DSM 18011</name>
    <dbReference type="NCBI Taxonomy" id="679937"/>
    <lineage>
        <taxon>Bacteria</taxon>
        <taxon>Pseudomonadati</taxon>
        <taxon>Bacteroidota</taxon>
        <taxon>Bacteroidia</taxon>
        <taxon>Bacteroidales</taxon>
        <taxon>Bacteroidaceae</taxon>
        <taxon>Bacteroides</taxon>
    </lineage>
</organism>
<dbReference type="Gene3D" id="1.25.40.390">
    <property type="match status" value="2"/>
</dbReference>
<name>F3ZQM4_9BACE</name>
<protein>
    <recommendedName>
        <fullName evidence="3">Lipoprotein</fullName>
    </recommendedName>
</protein>
<dbReference type="InterPro" id="IPR024302">
    <property type="entry name" value="SusD-like"/>
</dbReference>
<gene>
    <name evidence="1" type="ORF">Bcop_1627</name>
</gene>
<dbReference type="PROSITE" id="PS51257">
    <property type="entry name" value="PROKAR_LIPOPROTEIN"/>
    <property type="match status" value="1"/>
</dbReference>
<sequence length="646" mass="74118">MKNLHKNVSKLSLAFLLLVGCSDFESVNKDPNAADIDQVKVEYSINKSITDAQQNPEVAERAFVLSWMGAARMQDPNNSGGLTVGSYSDDWHSNYYNNISSWMSSITQAIHIADLKMEGSLNSHDQKVIPNLKQVARIWRVYLMSEFTDCFGAMPIEAFNGKNPEFNSAKEVYYFLLKELKEAAEELDLEVQVNDTEKESDRAYKFDFAKWKKYANSMRMRLAMRLSEVDPAKAQAEFEDAVKGEYIAELADNFAIQERDGWDPLAGVMTREWNSFPVSATINNLIVNLGGISSEEALSNRPNAILLKGNIKPNDYMGIRYDKHMTLLTNDPAKGFWYDGLHHTIDPRAYELYQIPGDFTDENYCTYPTYNSNYKVVKRKLLKDQEDKEGLVELDATYTWNASACGEWGDKGSLNKMWYWPWALPNLKLYYRNHTNKRIFFAAWESYFLIAEAAVRQWNVPMDGKSAYETGIRKNFDHFGITQYVGKYLASESYNNVGTSVKWEHTTAATAKEMTMIDGYTNKEAKYTYEYPDGTKSLYGKPLNDQLSKIITQKYLANVPYLPLEGWSDYRRLALPFMETPAVEKPIQEMPTLTSSNYDKQTIKFFPQRMKFPSILENSNPEGYKKAVELLGGPDDVFTPMWWAKH</sequence>
<dbReference type="SUPFAM" id="SSF48452">
    <property type="entry name" value="TPR-like"/>
    <property type="match status" value="1"/>
</dbReference>
<dbReference type="Pfam" id="PF12741">
    <property type="entry name" value="SusD-like"/>
    <property type="match status" value="2"/>
</dbReference>
<reference evidence="1 2" key="1">
    <citation type="journal article" date="2011" name="Stand. Genomic Sci.">
        <title>Non-contiguous finished genome sequence of Bacteroides coprosuis type strain (PC139).</title>
        <authorList>
            <person name="Land M."/>
            <person name="Held B."/>
            <person name="Gronow S."/>
            <person name="Abt B."/>
            <person name="Lucas S."/>
            <person name="Del Rio T.G."/>
            <person name="Nolan M."/>
            <person name="Tice H."/>
            <person name="Cheng J.F."/>
            <person name="Pitluck S."/>
            <person name="Liolios K."/>
            <person name="Pagani I."/>
            <person name="Ivanova N."/>
            <person name="Mavromatis K."/>
            <person name="Mikhailova N."/>
            <person name="Pati A."/>
            <person name="Tapia R."/>
            <person name="Han C."/>
            <person name="Goodwin L."/>
            <person name="Chen A."/>
            <person name="Palaniappan K."/>
            <person name="Hauser L."/>
            <person name="Brambilla E.M."/>
            <person name="Rohde M."/>
            <person name="Goker M."/>
            <person name="Detter J.C."/>
            <person name="Woyke T."/>
            <person name="Bristow J."/>
            <person name="Eisen J.A."/>
            <person name="Markowitz V."/>
            <person name="Hugenholtz P."/>
            <person name="Kyrpides N.C."/>
            <person name="Klenk H.P."/>
            <person name="Lapidus A."/>
        </authorList>
    </citation>
    <scope>NUCLEOTIDE SEQUENCE</scope>
    <source>
        <strain evidence="1 2">DSM 18011</strain>
    </source>
</reference>
<evidence type="ECO:0000313" key="1">
    <source>
        <dbReference type="EMBL" id="EGJ71819.1"/>
    </source>
</evidence>
<accession>F3ZQM4</accession>
<dbReference type="OrthoDB" id="1109828at2"/>
<dbReference type="STRING" id="679937.Bcop_1627"/>
<evidence type="ECO:0000313" key="2">
    <source>
        <dbReference type="Proteomes" id="UP000018439"/>
    </source>
</evidence>
<dbReference type="eggNOG" id="ENOG502Z8DZ">
    <property type="taxonomic scope" value="Bacteria"/>
</dbReference>
<evidence type="ECO:0008006" key="3">
    <source>
        <dbReference type="Google" id="ProtNLM"/>
    </source>
</evidence>
<dbReference type="InterPro" id="IPR011990">
    <property type="entry name" value="TPR-like_helical_dom_sf"/>
</dbReference>
<dbReference type="HOGENOM" id="CLU_025928_0_0_10"/>